<feature type="region of interest" description="Disordered" evidence="1">
    <location>
        <begin position="809"/>
        <end position="833"/>
    </location>
</feature>
<dbReference type="OrthoDB" id="3039272at2759"/>
<feature type="compositionally biased region" description="Basic and acidic residues" evidence="1">
    <location>
        <begin position="823"/>
        <end position="833"/>
    </location>
</feature>
<feature type="compositionally biased region" description="Basic and acidic residues" evidence="1">
    <location>
        <begin position="640"/>
        <end position="658"/>
    </location>
</feature>
<name>A0A9P5TIF7_GYMJU</name>
<evidence type="ECO:0000313" key="3">
    <source>
        <dbReference type="EMBL" id="KAF8884721.1"/>
    </source>
</evidence>
<feature type="compositionally biased region" description="Polar residues" evidence="1">
    <location>
        <begin position="674"/>
        <end position="686"/>
    </location>
</feature>
<feature type="region of interest" description="Disordered" evidence="1">
    <location>
        <begin position="479"/>
        <end position="501"/>
    </location>
</feature>
<feature type="region of interest" description="Disordered" evidence="1">
    <location>
        <begin position="191"/>
        <end position="272"/>
    </location>
</feature>
<feature type="region of interest" description="Disordered" evidence="1">
    <location>
        <begin position="556"/>
        <end position="575"/>
    </location>
</feature>
<feature type="compositionally biased region" description="Polar residues" evidence="1">
    <location>
        <begin position="222"/>
        <end position="241"/>
    </location>
</feature>
<feature type="compositionally biased region" description="Polar residues" evidence="1">
    <location>
        <begin position="809"/>
        <end position="822"/>
    </location>
</feature>
<reference evidence="3" key="1">
    <citation type="submission" date="2020-11" db="EMBL/GenBank/DDBJ databases">
        <authorList>
            <consortium name="DOE Joint Genome Institute"/>
            <person name="Ahrendt S."/>
            <person name="Riley R."/>
            <person name="Andreopoulos W."/>
            <person name="LaButti K."/>
            <person name="Pangilinan J."/>
            <person name="Ruiz-duenas F.J."/>
            <person name="Barrasa J.M."/>
            <person name="Sanchez-Garcia M."/>
            <person name="Camarero S."/>
            <person name="Miyauchi S."/>
            <person name="Serrano A."/>
            <person name="Linde D."/>
            <person name="Babiker R."/>
            <person name="Drula E."/>
            <person name="Ayuso-Fernandez I."/>
            <person name="Pacheco R."/>
            <person name="Padilla G."/>
            <person name="Ferreira P."/>
            <person name="Barriuso J."/>
            <person name="Kellner H."/>
            <person name="Castanera R."/>
            <person name="Alfaro M."/>
            <person name="Ramirez L."/>
            <person name="Pisabarro A.G."/>
            <person name="Kuo A."/>
            <person name="Tritt A."/>
            <person name="Lipzen A."/>
            <person name="He G."/>
            <person name="Yan M."/>
            <person name="Ng V."/>
            <person name="Cullen D."/>
            <person name="Martin F."/>
            <person name="Rosso M.-N."/>
            <person name="Henrissat B."/>
            <person name="Hibbett D."/>
            <person name="Martinez A.T."/>
            <person name="Grigoriev I.V."/>
        </authorList>
    </citation>
    <scope>NUCLEOTIDE SEQUENCE</scope>
    <source>
        <strain evidence="3">AH 44721</strain>
    </source>
</reference>
<evidence type="ECO:0000313" key="4">
    <source>
        <dbReference type="Proteomes" id="UP000724874"/>
    </source>
</evidence>
<evidence type="ECO:0000256" key="2">
    <source>
        <dbReference type="SAM" id="Phobius"/>
    </source>
</evidence>
<keyword evidence="2" id="KW-1133">Transmembrane helix</keyword>
<feature type="compositionally biased region" description="Polar residues" evidence="1">
    <location>
        <begin position="565"/>
        <end position="575"/>
    </location>
</feature>
<keyword evidence="2" id="KW-0472">Membrane</keyword>
<feature type="compositionally biased region" description="Polar residues" evidence="1">
    <location>
        <begin position="91"/>
        <end position="132"/>
    </location>
</feature>
<keyword evidence="4" id="KW-1185">Reference proteome</keyword>
<gene>
    <name evidence="3" type="ORF">CPB84DRAFT_1850561</name>
</gene>
<dbReference type="AlphaFoldDB" id="A0A9P5TIF7"/>
<feature type="compositionally biased region" description="Low complexity" evidence="1">
    <location>
        <begin position="62"/>
        <end position="72"/>
    </location>
</feature>
<organism evidence="3 4">
    <name type="scientific">Gymnopilus junonius</name>
    <name type="common">Spectacular rustgill mushroom</name>
    <name type="synonym">Gymnopilus spectabilis subsp. junonius</name>
    <dbReference type="NCBI Taxonomy" id="109634"/>
    <lineage>
        <taxon>Eukaryota</taxon>
        <taxon>Fungi</taxon>
        <taxon>Dikarya</taxon>
        <taxon>Basidiomycota</taxon>
        <taxon>Agaricomycotina</taxon>
        <taxon>Agaricomycetes</taxon>
        <taxon>Agaricomycetidae</taxon>
        <taxon>Agaricales</taxon>
        <taxon>Agaricineae</taxon>
        <taxon>Hymenogastraceae</taxon>
        <taxon>Gymnopilus</taxon>
    </lineage>
</organism>
<keyword evidence="2" id="KW-0812">Transmembrane</keyword>
<feature type="compositionally biased region" description="Low complexity" evidence="1">
    <location>
        <begin position="196"/>
        <end position="221"/>
    </location>
</feature>
<dbReference type="Proteomes" id="UP000724874">
    <property type="component" value="Unassembled WGS sequence"/>
</dbReference>
<comment type="caution">
    <text evidence="3">The sequence shown here is derived from an EMBL/GenBank/DDBJ whole genome shotgun (WGS) entry which is preliminary data.</text>
</comment>
<feature type="compositionally biased region" description="Low complexity" evidence="1">
    <location>
        <begin position="583"/>
        <end position="597"/>
    </location>
</feature>
<feature type="transmembrane region" description="Helical" evidence="2">
    <location>
        <begin position="394"/>
        <end position="415"/>
    </location>
</feature>
<protein>
    <submittedName>
        <fullName evidence="3">Uncharacterized protein</fullName>
    </submittedName>
</protein>
<evidence type="ECO:0000256" key="1">
    <source>
        <dbReference type="SAM" id="MobiDB-lite"/>
    </source>
</evidence>
<dbReference type="EMBL" id="JADNYJ010000106">
    <property type="protein sequence ID" value="KAF8884721.1"/>
    <property type="molecule type" value="Genomic_DNA"/>
</dbReference>
<sequence length="833" mass="88833">MSQRIAHYLTTITASLLCSLKRIVLPYRLPTDNVLCLASRPTLGHKWRQHRWREADTRKQLSSTRTGNGSRSSEWHHPSRWRHSRRELDNFFSNPDQSSSQAPTVSLSTAATSSDQRTNTAATGTPSSISNTGLVSLSILSTPVPSTSKTEWFPVSNTDSTTEAATTSYHTFTSPLSSTSTPLVVQSTSFQPYSIPSSSLPPSTTSLTPTSSSATQALSPPWSSRASSTPNGIVSSSTSSMDGYDPVSPPPSTTATTTSQSRVSGPPSTSLSHIIASLTPTLPSTVSQEPSSTHDTALRSSIPLASSSLSSHVANSWKTRFSSYTSSHFRDKTSLTTSSPPTYLTSPLNFPPTTVFFTTTVTSGHDTIISTVIQTGVLSTDTAKPSRLAGNTGAVVGIVFSGIFGLLIVVLLLFFGCKRYRSRRNNFGSMDNILALARETTHRQPLDGDDESFLNGSRRSHSARHGALLSSHDHATELGDLRSAEGGGQGSAESGNLGTAVPMNTTFGGEPSMAGFLRGVEGGYTGQDAIASTDQHIQDPAPGQVWWAISDPNAVDDAQRKSSTNDDPVTASRSQSIASLTMVGGSSSSGHEVASSAGHGGRASRKRNSLPGPRPAPSHVQNGRRYSSPPPSSFINFLDSKFDSERQSDPPEQSDKTSLKSFMSRLRTGRRKSAQSVSTIRGTSPPTRELDEFPLFSSVPNMISPSLLNPPIVVQPSPALLAFPRSVTGNSYAHTSSPQEPPGANRPASVLWPPVVLPPPSPVMTENSVMGEGLLHPRLSRYGNSQASTASLRDHEDYTRPINAIVFNRNRSTATIETQGTTDSEKEGPKQQV</sequence>
<feature type="region of interest" description="Disordered" evidence="1">
    <location>
        <begin position="581"/>
        <end position="689"/>
    </location>
</feature>
<accession>A0A9P5TIF7</accession>
<proteinExistence type="predicted"/>
<feature type="compositionally biased region" description="Polar residues" evidence="1">
    <location>
        <begin position="262"/>
        <end position="272"/>
    </location>
</feature>
<feature type="region of interest" description="Disordered" evidence="1">
    <location>
        <begin position="47"/>
        <end position="132"/>
    </location>
</feature>